<keyword evidence="5" id="KW-0963">Cytoplasm</keyword>
<keyword evidence="13" id="KW-1185">Reference proteome</keyword>
<gene>
    <name evidence="12" type="primary">pcm10</name>
    <name evidence="12" type="ORF">SRIMR7_24210</name>
</gene>
<dbReference type="EC" id="2.1.1.77" evidence="3"/>
<comment type="subcellular location">
    <subcellularLocation>
        <location evidence="1">Cytoplasm</location>
    </subcellularLocation>
</comment>
<dbReference type="PANTHER" id="PTHR11579">
    <property type="entry name" value="PROTEIN-L-ISOASPARTATE O-METHYLTRANSFERASE"/>
    <property type="match status" value="1"/>
</dbReference>
<reference evidence="12 13" key="1">
    <citation type="submission" date="2022-03" db="EMBL/GenBank/DDBJ databases">
        <title>Complete genome of Streptomyces rimosus ssp. rimosus R7 (=ATCC 10970).</title>
        <authorList>
            <person name="Beganovic S."/>
            <person name="Ruckert C."/>
            <person name="Busche T."/>
            <person name="Kalinowski J."/>
            <person name="Wittmann C."/>
        </authorList>
    </citation>
    <scope>NUCLEOTIDE SEQUENCE [LARGE SCALE GENOMIC DNA]</scope>
    <source>
        <strain evidence="12 13">R7</strain>
    </source>
</reference>
<protein>
    <recommendedName>
        <fullName evidence="4">Protein-L-isoaspartate O-methyltransferase</fullName>
        <ecNumber evidence="3">2.1.1.77</ecNumber>
    </recommendedName>
    <alternativeName>
        <fullName evidence="11">L-isoaspartyl protein carboxyl methyltransferase</fullName>
    </alternativeName>
    <alternativeName>
        <fullName evidence="9">Protein L-isoaspartyl methyltransferase</fullName>
    </alternativeName>
    <alternativeName>
        <fullName evidence="10">Protein-beta-aspartate methyltransferase</fullName>
    </alternativeName>
</protein>
<keyword evidence="7 12" id="KW-0808">Transferase</keyword>
<dbReference type="GO" id="GO:0004719">
    <property type="term" value="F:protein-L-isoaspartate (D-aspartate) O-methyltransferase activity"/>
    <property type="evidence" value="ECO:0007669"/>
    <property type="project" value="UniProtKB-EC"/>
</dbReference>
<evidence type="ECO:0000256" key="8">
    <source>
        <dbReference type="ARBA" id="ARBA00022691"/>
    </source>
</evidence>
<dbReference type="InterPro" id="IPR000682">
    <property type="entry name" value="PCMT"/>
</dbReference>
<evidence type="ECO:0000256" key="2">
    <source>
        <dbReference type="ARBA" id="ARBA00005369"/>
    </source>
</evidence>
<evidence type="ECO:0000256" key="1">
    <source>
        <dbReference type="ARBA" id="ARBA00004496"/>
    </source>
</evidence>
<dbReference type="Gene3D" id="3.40.50.150">
    <property type="entry name" value="Vaccinia Virus protein VP39"/>
    <property type="match status" value="1"/>
</dbReference>
<organism evidence="12 13">
    <name type="scientific">Streptomyces rimosus subsp. rimosus</name>
    <dbReference type="NCBI Taxonomy" id="132474"/>
    <lineage>
        <taxon>Bacteria</taxon>
        <taxon>Bacillati</taxon>
        <taxon>Actinomycetota</taxon>
        <taxon>Actinomycetes</taxon>
        <taxon>Kitasatosporales</taxon>
        <taxon>Streptomycetaceae</taxon>
        <taxon>Streptomyces</taxon>
    </lineage>
</organism>
<keyword evidence="8" id="KW-0949">S-adenosyl-L-methionine</keyword>
<evidence type="ECO:0000256" key="7">
    <source>
        <dbReference type="ARBA" id="ARBA00022679"/>
    </source>
</evidence>
<evidence type="ECO:0000256" key="9">
    <source>
        <dbReference type="ARBA" id="ARBA00030757"/>
    </source>
</evidence>
<dbReference type="InterPro" id="IPR029063">
    <property type="entry name" value="SAM-dependent_MTases_sf"/>
</dbReference>
<evidence type="ECO:0000313" key="13">
    <source>
        <dbReference type="Proteomes" id="UP000829494"/>
    </source>
</evidence>
<accession>A0ABY3Z6W8</accession>
<keyword evidence="6 12" id="KW-0489">Methyltransferase</keyword>
<name>A0ABY3Z6W8_STRRM</name>
<dbReference type="Pfam" id="PF01135">
    <property type="entry name" value="PCMT"/>
    <property type="match status" value="1"/>
</dbReference>
<evidence type="ECO:0000256" key="3">
    <source>
        <dbReference type="ARBA" id="ARBA00011890"/>
    </source>
</evidence>
<sequence length="392" mass="42870">MAYVRQVSPGHAELGRALVTGGVLSADWAGAFADVPRAAFLPELMWPWDMAAGRSVPVSRTGDPERWRAYADSDCPVVTQWDDGQHTGAEPGAVPTSSASMPSVVFRMLRDLDVRAGDRVLEIGTATGWNAALLDHRAGAGDGRVITMEVDEGVAERARASLEGFGSSARVVRGDGFEGWPEGAPYDRIIGTCGLRRFPWAWVEQCRPGGIIVAPWGTYFGNGDAVARLVVAADGRSASGRFTDPVEFMKLRGQRLPGVVHGEYVRGSVAEGWESSTGITEAEFLGEGFAPQRFVVGLRVRDCLQVGAEKRDGARPVWFYGLRDRSWACVLFRDGADARVWQYGPRRLWDEVEAAYRWWVARDRPGHERFGLTVTAEGERVWLDGAGESWGL</sequence>
<dbReference type="EMBL" id="CP094298">
    <property type="protein sequence ID" value="UNZ05265.1"/>
    <property type="molecule type" value="Genomic_DNA"/>
</dbReference>
<dbReference type="SUPFAM" id="SSF53335">
    <property type="entry name" value="S-adenosyl-L-methionine-dependent methyltransferases"/>
    <property type="match status" value="1"/>
</dbReference>
<proteinExistence type="inferred from homology"/>
<dbReference type="PANTHER" id="PTHR11579:SF0">
    <property type="entry name" value="PROTEIN-L-ISOASPARTATE(D-ASPARTATE) O-METHYLTRANSFERASE"/>
    <property type="match status" value="1"/>
</dbReference>
<dbReference type="Proteomes" id="UP000829494">
    <property type="component" value="Chromosome"/>
</dbReference>
<dbReference type="GO" id="GO:0032259">
    <property type="term" value="P:methylation"/>
    <property type="evidence" value="ECO:0007669"/>
    <property type="project" value="UniProtKB-KW"/>
</dbReference>
<dbReference type="RefSeq" id="WP_003979635.1">
    <property type="nucleotide sequence ID" value="NZ_CP043497.1"/>
</dbReference>
<comment type="similarity">
    <text evidence="2">Belongs to the methyltransferase superfamily. L-isoaspartyl/D-aspartyl protein methyltransferase family.</text>
</comment>
<evidence type="ECO:0000256" key="6">
    <source>
        <dbReference type="ARBA" id="ARBA00022603"/>
    </source>
</evidence>
<evidence type="ECO:0000256" key="5">
    <source>
        <dbReference type="ARBA" id="ARBA00022490"/>
    </source>
</evidence>
<dbReference type="GeneID" id="66855622"/>
<dbReference type="CDD" id="cd02440">
    <property type="entry name" value="AdoMet_MTases"/>
    <property type="match status" value="1"/>
</dbReference>
<evidence type="ECO:0000256" key="11">
    <source>
        <dbReference type="ARBA" id="ARBA00031350"/>
    </source>
</evidence>
<dbReference type="PROSITE" id="PS01279">
    <property type="entry name" value="PCMT"/>
    <property type="match status" value="1"/>
</dbReference>
<evidence type="ECO:0000313" key="12">
    <source>
        <dbReference type="EMBL" id="UNZ05265.1"/>
    </source>
</evidence>
<evidence type="ECO:0000256" key="10">
    <source>
        <dbReference type="ARBA" id="ARBA00031323"/>
    </source>
</evidence>
<evidence type="ECO:0000256" key="4">
    <source>
        <dbReference type="ARBA" id="ARBA00013346"/>
    </source>
</evidence>